<comment type="caution">
    <text evidence="3">The sequence shown here is derived from an EMBL/GenBank/DDBJ whole genome shotgun (WGS) entry which is preliminary data.</text>
</comment>
<dbReference type="Proteomes" id="UP000291117">
    <property type="component" value="Unassembled WGS sequence"/>
</dbReference>
<name>A0A4R0N368_9SPHI</name>
<dbReference type="PANTHER" id="PTHR10788:SF106">
    <property type="entry name" value="BCDNA.GH08860"/>
    <property type="match status" value="1"/>
</dbReference>
<dbReference type="InterPro" id="IPR006379">
    <property type="entry name" value="HAD-SF_hydro_IIB"/>
</dbReference>
<sequence>MIVNNKTIIISNRLPIKLTEENGEYKLSPSEGGLATGLGSVYKQGNNIWIGWPGIEIPEERHNEVRKKLAELNLIPVFLTNEEISLYYEGFSNEVLWPVFHYLVTYANFDQIYWDYYKIVNEKFKEAVIANLSAGDTIWIHDYQLLLLPGLIRSELSQVTIGFFQHIPFPSFEIFRLIPWREELIVGMLGADLLGFHTFDDARHFLSAASRLSSSNLSENVLLYNDRQVVVEAFPMGIDSKKFEELTKHEKVAKFTASIKASLKNIKTILSIDRLDYSKGILQRLQAFELLLQLHPEYIGKLALYMIVVPSRDTVPKYKELKDQIDQLVGNINAHFRTINWVPVHYFYRSFSIEFLSAIYSSADICLVTPMRDGMNLVSKEYVASRVHQDGVLILSEMAGASKELNDALIVNPNNIGDIMEAIVQALNMSTEEQHIRMKSMQAIVAKFDIHLWVKNFMDKLKEVKMMQESLHTKYATENVRDQIAADYAKAKDRYIFLDYDGTLVGFNADIDKAAPDEELYSILKQLTLDPANRIILISGRRYQTLQEWFGHLDLDMIAEHGAWQKQKDTEWKPLPLLTDKWKQEVKTVLDTYTDRTPGSFVEEKSYSLVWHYRKVEEGLGELRAHEILNHLRMLTTDKGLQMMPGNKVIEFKNIEVNKGKAAQNWLYSNNPDFILAVGDDHTDEDIFKALSPEAYSIKVGSNISAARYYLKDYFEVRDLLKELVQEK</sequence>
<organism evidence="3 4">
    <name type="scientific">Pedobacter hiemivivus</name>
    <dbReference type="NCBI Taxonomy" id="2530454"/>
    <lineage>
        <taxon>Bacteria</taxon>
        <taxon>Pseudomonadati</taxon>
        <taxon>Bacteroidota</taxon>
        <taxon>Sphingobacteriia</taxon>
        <taxon>Sphingobacteriales</taxon>
        <taxon>Sphingobacteriaceae</taxon>
        <taxon>Pedobacter</taxon>
    </lineage>
</organism>
<dbReference type="EMBL" id="SJSM01000013">
    <property type="protein sequence ID" value="TCC92784.1"/>
    <property type="molecule type" value="Genomic_DNA"/>
</dbReference>
<evidence type="ECO:0000313" key="4">
    <source>
        <dbReference type="Proteomes" id="UP000291117"/>
    </source>
</evidence>
<dbReference type="Gene3D" id="3.40.50.2000">
    <property type="entry name" value="Glycogen Phosphorylase B"/>
    <property type="match status" value="2"/>
</dbReference>
<evidence type="ECO:0000256" key="2">
    <source>
        <dbReference type="ARBA" id="ARBA00008799"/>
    </source>
</evidence>
<dbReference type="InterPro" id="IPR036412">
    <property type="entry name" value="HAD-like_sf"/>
</dbReference>
<dbReference type="Pfam" id="PF00982">
    <property type="entry name" value="Glyco_transf_20"/>
    <property type="match status" value="1"/>
</dbReference>
<dbReference type="NCBIfam" id="TIGR00685">
    <property type="entry name" value="T6PP"/>
    <property type="match status" value="1"/>
</dbReference>
<dbReference type="InterPro" id="IPR003337">
    <property type="entry name" value="Trehalose_PPase"/>
</dbReference>
<dbReference type="GO" id="GO:0005829">
    <property type="term" value="C:cytosol"/>
    <property type="evidence" value="ECO:0007669"/>
    <property type="project" value="TreeGrafter"/>
</dbReference>
<dbReference type="GO" id="GO:0003825">
    <property type="term" value="F:alpha,alpha-trehalose-phosphate synthase (UDP-forming) activity"/>
    <property type="evidence" value="ECO:0007669"/>
    <property type="project" value="TreeGrafter"/>
</dbReference>
<gene>
    <name evidence="3" type="ORF">EZ444_18800</name>
</gene>
<accession>A0A4R0N368</accession>
<proteinExistence type="inferred from homology"/>
<protein>
    <submittedName>
        <fullName evidence="3">Bifunctional alpha,alpha-trehalose-phosphate synthase (UDP-forming)/trehalose-phosphatase</fullName>
    </submittedName>
</protein>
<keyword evidence="4" id="KW-1185">Reference proteome</keyword>
<evidence type="ECO:0000313" key="3">
    <source>
        <dbReference type="EMBL" id="TCC92784.1"/>
    </source>
</evidence>
<comment type="similarity">
    <text evidence="1">In the C-terminal section; belongs to the trehalose phosphatase family.</text>
</comment>
<dbReference type="CDD" id="cd01627">
    <property type="entry name" value="HAD_TPP"/>
    <property type="match status" value="1"/>
</dbReference>
<dbReference type="Pfam" id="PF02358">
    <property type="entry name" value="Trehalose_PPase"/>
    <property type="match status" value="1"/>
</dbReference>
<dbReference type="SUPFAM" id="SSF53756">
    <property type="entry name" value="UDP-Glycosyltransferase/glycogen phosphorylase"/>
    <property type="match status" value="1"/>
</dbReference>
<dbReference type="GO" id="GO:0004805">
    <property type="term" value="F:trehalose-phosphatase activity"/>
    <property type="evidence" value="ECO:0007669"/>
    <property type="project" value="TreeGrafter"/>
</dbReference>
<dbReference type="Gene3D" id="3.40.50.1000">
    <property type="entry name" value="HAD superfamily/HAD-like"/>
    <property type="match status" value="1"/>
</dbReference>
<evidence type="ECO:0000256" key="1">
    <source>
        <dbReference type="ARBA" id="ARBA00006330"/>
    </source>
</evidence>
<reference evidence="3 4" key="1">
    <citation type="submission" date="2019-02" db="EMBL/GenBank/DDBJ databases">
        <title>Pedobacter sp. RP-3-8 sp. nov., isolated from Arctic soil.</title>
        <authorList>
            <person name="Dahal R.H."/>
        </authorList>
    </citation>
    <scope>NUCLEOTIDE SEQUENCE [LARGE SCALE GENOMIC DNA]</scope>
    <source>
        <strain evidence="3 4">RP-3-8</strain>
    </source>
</reference>
<dbReference type="CDD" id="cd03788">
    <property type="entry name" value="GT20_TPS"/>
    <property type="match status" value="1"/>
</dbReference>
<dbReference type="SUPFAM" id="SSF56784">
    <property type="entry name" value="HAD-like"/>
    <property type="match status" value="1"/>
</dbReference>
<dbReference type="GO" id="GO:0005992">
    <property type="term" value="P:trehalose biosynthetic process"/>
    <property type="evidence" value="ECO:0007669"/>
    <property type="project" value="InterPro"/>
</dbReference>
<comment type="similarity">
    <text evidence="2">Belongs to the glycosyltransferase 20 family.</text>
</comment>
<dbReference type="AlphaFoldDB" id="A0A4R0N368"/>
<dbReference type="NCBIfam" id="NF011071">
    <property type="entry name" value="PRK14501.1"/>
    <property type="match status" value="1"/>
</dbReference>
<dbReference type="OrthoDB" id="9761633at2"/>
<dbReference type="InterPro" id="IPR001830">
    <property type="entry name" value="Glyco_trans_20"/>
</dbReference>
<dbReference type="InterPro" id="IPR023214">
    <property type="entry name" value="HAD_sf"/>
</dbReference>
<dbReference type="Gene3D" id="3.30.70.1020">
    <property type="entry name" value="Trehalose-6-phosphate phosphatase related protein, domain 2"/>
    <property type="match status" value="1"/>
</dbReference>
<dbReference type="PANTHER" id="PTHR10788">
    <property type="entry name" value="TREHALOSE-6-PHOSPHATE SYNTHASE"/>
    <property type="match status" value="1"/>
</dbReference>
<dbReference type="RefSeq" id="WP_131610687.1">
    <property type="nucleotide sequence ID" value="NZ_SJSM01000013.1"/>
</dbReference>
<dbReference type="NCBIfam" id="TIGR01484">
    <property type="entry name" value="HAD-SF-IIB"/>
    <property type="match status" value="1"/>
</dbReference>